<organism evidence="3 4">
    <name type="scientific">Sandarakinorhabdus cyanobacteriorum</name>
    <dbReference type="NCBI Taxonomy" id="1981098"/>
    <lineage>
        <taxon>Bacteria</taxon>
        <taxon>Pseudomonadati</taxon>
        <taxon>Pseudomonadota</taxon>
        <taxon>Alphaproteobacteria</taxon>
        <taxon>Sphingomonadales</taxon>
        <taxon>Sphingosinicellaceae</taxon>
        <taxon>Sandarakinorhabdus</taxon>
    </lineage>
</organism>
<sequence length="246" mass="26370">MMKRLMLLAATALTLAACNDSKTAPAASADQGAGPAVAAPAGQNWVDVVAATPEGGFRMGNPDARVKLVEFASLTCPHCREFHEAAAEVIKNKYVASGNVSYEYRNFVLNGPDFAATVLARCQGETAFFGLLNAFYADQAGWTEPFGRISKPDQEALAKLPEDKAIARMAELGGLAAYVKLRGIPRAKFDQCLADPAQVKAINDLRNQAVNEYKLTGTPSFIINGTVQEGTYTWADLEPKLQAALR</sequence>
<evidence type="ECO:0000313" key="3">
    <source>
        <dbReference type="EMBL" id="OYQ29396.1"/>
    </source>
</evidence>
<dbReference type="OrthoDB" id="8478320at2"/>
<evidence type="ECO:0000259" key="2">
    <source>
        <dbReference type="Pfam" id="PF13462"/>
    </source>
</evidence>
<feature type="chain" id="PRO_5012603799" description="Thioredoxin-like fold domain-containing protein" evidence="1">
    <location>
        <begin position="27"/>
        <end position="246"/>
    </location>
</feature>
<dbReference type="Gene3D" id="1.10.40.110">
    <property type="match status" value="1"/>
</dbReference>
<name>A0A255YJI4_9SPHN</name>
<keyword evidence="4" id="KW-1185">Reference proteome</keyword>
<dbReference type="PROSITE" id="PS51257">
    <property type="entry name" value="PROKAR_LIPOPROTEIN"/>
    <property type="match status" value="1"/>
</dbReference>
<dbReference type="Proteomes" id="UP000216991">
    <property type="component" value="Unassembled WGS sequence"/>
</dbReference>
<dbReference type="InterPro" id="IPR012336">
    <property type="entry name" value="Thioredoxin-like_fold"/>
</dbReference>
<feature type="signal peptide" evidence="1">
    <location>
        <begin position="1"/>
        <end position="26"/>
    </location>
</feature>
<proteinExistence type="predicted"/>
<comment type="caution">
    <text evidence="3">The sequence shown here is derived from an EMBL/GenBank/DDBJ whole genome shotgun (WGS) entry which is preliminary data.</text>
</comment>
<gene>
    <name evidence="3" type="ORF">CHU93_07815</name>
</gene>
<protein>
    <recommendedName>
        <fullName evidence="2">Thioredoxin-like fold domain-containing protein</fullName>
    </recommendedName>
</protein>
<evidence type="ECO:0000313" key="4">
    <source>
        <dbReference type="Proteomes" id="UP000216991"/>
    </source>
</evidence>
<dbReference type="EMBL" id="NOXT01000105">
    <property type="protein sequence ID" value="OYQ29396.1"/>
    <property type="molecule type" value="Genomic_DNA"/>
</dbReference>
<keyword evidence="1" id="KW-0732">Signal</keyword>
<dbReference type="SUPFAM" id="SSF52833">
    <property type="entry name" value="Thioredoxin-like"/>
    <property type="match status" value="1"/>
</dbReference>
<dbReference type="AlphaFoldDB" id="A0A255YJI4"/>
<dbReference type="RefSeq" id="WP_094473537.1">
    <property type="nucleotide sequence ID" value="NZ_NOXT01000105.1"/>
</dbReference>
<feature type="domain" description="Thioredoxin-like fold" evidence="2">
    <location>
        <begin position="55"/>
        <end position="238"/>
    </location>
</feature>
<evidence type="ECO:0000256" key="1">
    <source>
        <dbReference type="SAM" id="SignalP"/>
    </source>
</evidence>
<reference evidence="3 4" key="1">
    <citation type="submission" date="2017-07" db="EMBL/GenBank/DDBJ databases">
        <title>Sandarakinorhabdus cyanobacteriorum sp. nov., a novel bacterium isolated from cyanobacterial aggregates in a eutrophic lake.</title>
        <authorList>
            <person name="Cai H."/>
        </authorList>
    </citation>
    <scope>NUCLEOTIDE SEQUENCE [LARGE SCALE GENOMIC DNA]</scope>
    <source>
        <strain evidence="3 4">TH057</strain>
    </source>
</reference>
<dbReference type="Gene3D" id="3.40.30.10">
    <property type="entry name" value="Glutaredoxin"/>
    <property type="match status" value="1"/>
</dbReference>
<dbReference type="InterPro" id="IPR036249">
    <property type="entry name" value="Thioredoxin-like_sf"/>
</dbReference>
<accession>A0A255YJI4</accession>
<dbReference type="Pfam" id="PF13462">
    <property type="entry name" value="Thioredoxin_4"/>
    <property type="match status" value="1"/>
</dbReference>